<dbReference type="EMBL" id="SWFT01000036">
    <property type="protein sequence ID" value="KAA8906207.1"/>
    <property type="molecule type" value="Genomic_DNA"/>
</dbReference>
<organism evidence="8 9">
    <name type="scientific">Diutina rugosa</name>
    <name type="common">Yeast</name>
    <name type="synonym">Candida rugosa</name>
    <dbReference type="NCBI Taxonomy" id="5481"/>
    <lineage>
        <taxon>Eukaryota</taxon>
        <taxon>Fungi</taxon>
        <taxon>Dikarya</taxon>
        <taxon>Ascomycota</taxon>
        <taxon>Saccharomycotina</taxon>
        <taxon>Pichiomycetes</taxon>
        <taxon>Debaryomycetaceae</taxon>
        <taxon>Diutina</taxon>
    </lineage>
</organism>
<feature type="domain" description="L-type lectin-like" evidence="7">
    <location>
        <begin position="52"/>
        <end position="274"/>
    </location>
</feature>
<evidence type="ECO:0000313" key="9">
    <source>
        <dbReference type="Proteomes" id="UP000449547"/>
    </source>
</evidence>
<dbReference type="GO" id="GO:0000139">
    <property type="term" value="C:Golgi membrane"/>
    <property type="evidence" value="ECO:0007669"/>
    <property type="project" value="TreeGrafter"/>
</dbReference>
<evidence type="ECO:0000256" key="5">
    <source>
        <dbReference type="ARBA" id="ARBA00023136"/>
    </source>
</evidence>
<dbReference type="GO" id="GO:0030134">
    <property type="term" value="C:COPII-coated ER to Golgi transport vesicle"/>
    <property type="evidence" value="ECO:0007669"/>
    <property type="project" value="TreeGrafter"/>
</dbReference>
<evidence type="ECO:0000256" key="2">
    <source>
        <dbReference type="ARBA" id="ARBA00022692"/>
    </source>
</evidence>
<dbReference type="InterPro" id="IPR051136">
    <property type="entry name" value="Intracellular_Lectin-GPT"/>
</dbReference>
<dbReference type="GO" id="GO:0005793">
    <property type="term" value="C:endoplasmic reticulum-Golgi intermediate compartment"/>
    <property type="evidence" value="ECO:0007669"/>
    <property type="project" value="TreeGrafter"/>
</dbReference>
<dbReference type="VEuPathDB" id="FungiDB:DIURU_001149"/>
<evidence type="ECO:0000259" key="7">
    <source>
        <dbReference type="PROSITE" id="PS51328"/>
    </source>
</evidence>
<gene>
    <name evidence="8" type="ORF">DIURU_001149</name>
</gene>
<dbReference type="GO" id="GO:0005537">
    <property type="term" value="F:D-mannose binding"/>
    <property type="evidence" value="ECO:0007669"/>
    <property type="project" value="TreeGrafter"/>
</dbReference>
<proteinExistence type="predicted"/>
<dbReference type="PROSITE" id="PS51328">
    <property type="entry name" value="L_LECTIN_LIKE"/>
    <property type="match status" value="1"/>
</dbReference>
<keyword evidence="3" id="KW-0732">Signal</keyword>
<dbReference type="OMA" id="YKNGKRG"/>
<dbReference type="OrthoDB" id="270293at2759"/>
<evidence type="ECO:0000256" key="1">
    <source>
        <dbReference type="ARBA" id="ARBA00004479"/>
    </source>
</evidence>
<keyword evidence="5 6" id="KW-0472">Membrane</keyword>
<dbReference type="InterPro" id="IPR005052">
    <property type="entry name" value="Lectin_leg"/>
</dbReference>
<reference evidence="8 9" key="1">
    <citation type="submission" date="2019-07" db="EMBL/GenBank/DDBJ databases">
        <title>Genome assembly of two rare yeast pathogens: Diutina rugosa and Trichomonascus ciferrii.</title>
        <authorList>
            <person name="Mixao V."/>
            <person name="Saus E."/>
            <person name="Hansen A."/>
            <person name="Lass-Flor C."/>
            <person name="Gabaldon T."/>
        </authorList>
    </citation>
    <scope>NUCLEOTIDE SEQUENCE [LARGE SCALE GENOMIC DNA]</scope>
    <source>
        <strain evidence="8 9">CBS 613</strain>
    </source>
</reference>
<sequence>MLRTRFVAAVLALFALVVVVVTIWRRAGSMFTPEEVNTLLQSKDASVVSIAKRQLVHQCLEPPFLKGSSIPNWKYEGSTLVKSDEYVRLTSGNPHQAGSLWTQYPIDAESFEMELTFHITGPELMGDGMAIWLTNSPSPIGDVFGARNYFTGLGVFIDTFRNGPRGEFPFVNVMVGDSQLRYDKATDGIDTRIAGCSARELVNPQKGPTKMRLVYLRNGYLSIDFNWSGVRGQWMNCVTLSNIKLPQFKYLGMSAETGDLSETVDVLENVIYSLEKPSGGFIDSIEQIEQIIEEAPVNDAKMQQRRRKSVARLKAAEKRIKERERQQRLEKYGSADAIWWRRQWWRLIAIAKWTVLTLILVVVVWFGRLVVKGYRQNRKSKVTGLLD</sequence>
<dbReference type="RefSeq" id="XP_034014027.1">
    <property type="nucleotide sequence ID" value="XM_034153661.1"/>
</dbReference>
<dbReference type="CDD" id="cd07308">
    <property type="entry name" value="lectin_leg-like"/>
    <property type="match status" value="1"/>
</dbReference>
<accession>A0A642UVB3</accession>
<comment type="subcellular location">
    <subcellularLocation>
        <location evidence="1">Membrane</location>
        <topology evidence="1">Single-pass type I membrane protein</topology>
    </subcellularLocation>
</comment>
<dbReference type="PANTHER" id="PTHR12223">
    <property type="entry name" value="VESICULAR MANNOSE-BINDING LECTIN"/>
    <property type="match status" value="1"/>
</dbReference>
<dbReference type="GO" id="GO:0006888">
    <property type="term" value="P:endoplasmic reticulum to Golgi vesicle-mediated transport"/>
    <property type="evidence" value="ECO:0007669"/>
    <property type="project" value="TreeGrafter"/>
</dbReference>
<evidence type="ECO:0000256" key="4">
    <source>
        <dbReference type="ARBA" id="ARBA00022989"/>
    </source>
</evidence>
<dbReference type="GO" id="GO:0005789">
    <property type="term" value="C:endoplasmic reticulum membrane"/>
    <property type="evidence" value="ECO:0007669"/>
    <property type="project" value="TreeGrafter"/>
</dbReference>
<evidence type="ECO:0000256" key="3">
    <source>
        <dbReference type="ARBA" id="ARBA00022729"/>
    </source>
</evidence>
<comment type="caution">
    <text evidence="8">The sequence shown here is derived from an EMBL/GenBank/DDBJ whole genome shotgun (WGS) entry which is preliminary data.</text>
</comment>
<dbReference type="GeneID" id="54779802"/>
<name>A0A642UVB3_DIURU</name>
<evidence type="ECO:0000313" key="8">
    <source>
        <dbReference type="EMBL" id="KAA8906207.1"/>
    </source>
</evidence>
<dbReference type="AlphaFoldDB" id="A0A642UVB3"/>
<dbReference type="PANTHER" id="PTHR12223:SF45">
    <property type="entry name" value="RE50040P"/>
    <property type="match status" value="1"/>
</dbReference>
<keyword evidence="9" id="KW-1185">Reference proteome</keyword>
<dbReference type="Proteomes" id="UP000449547">
    <property type="component" value="Unassembled WGS sequence"/>
</dbReference>
<keyword evidence="2 6" id="KW-0812">Transmembrane</keyword>
<feature type="transmembrane region" description="Helical" evidence="6">
    <location>
        <begin position="344"/>
        <end position="371"/>
    </location>
</feature>
<dbReference type="InterPro" id="IPR013320">
    <property type="entry name" value="ConA-like_dom_sf"/>
</dbReference>
<dbReference type="Pfam" id="PF03388">
    <property type="entry name" value="Lectin_leg-like"/>
    <property type="match status" value="1"/>
</dbReference>
<protein>
    <recommendedName>
        <fullName evidence="7">L-type lectin-like domain-containing protein</fullName>
    </recommendedName>
</protein>
<evidence type="ECO:0000256" key="6">
    <source>
        <dbReference type="SAM" id="Phobius"/>
    </source>
</evidence>
<keyword evidence="4 6" id="KW-1133">Transmembrane helix</keyword>
<dbReference type="SUPFAM" id="SSF49899">
    <property type="entry name" value="Concanavalin A-like lectins/glucanases"/>
    <property type="match status" value="1"/>
</dbReference>
<dbReference type="Gene3D" id="2.60.120.200">
    <property type="match status" value="1"/>
</dbReference>